<evidence type="ECO:0000256" key="6">
    <source>
        <dbReference type="SAM" id="Phobius"/>
    </source>
</evidence>
<dbReference type="EMBL" id="OKQR01000002">
    <property type="protein sequence ID" value="SPD93645.1"/>
    <property type="molecule type" value="Genomic_DNA"/>
</dbReference>
<dbReference type="InterPro" id="IPR045851">
    <property type="entry name" value="AMP-bd_C_sf"/>
</dbReference>
<dbReference type="InterPro" id="IPR000873">
    <property type="entry name" value="AMP-dep_synth/lig_dom"/>
</dbReference>
<dbReference type="Gene3D" id="3.40.50.12780">
    <property type="entry name" value="N-terminal domain of ligase-like"/>
    <property type="match status" value="1"/>
</dbReference>
<comment type="function">
    <text evidence="5">Converts 2-succinylbenzoate (OSB) to 2-succinylbenzoyl-CoA (OSB-CoA).</text>
</comment>
<keyword evidence="6" id="KW-0472">Membrane</keyword>
<reference evidence="9 12" key="1">
    <citation type="submission" date="2018-02" db="EMBL/GenBank/DDBJ databases">
        <authorList>
            <person name="Rodrigo-Torres L."/>
            <person name="Arahal R. D."/>
            <person name="Lucena T."/>
        </authorList>
    </citation>
    <scope>NUCLEOTIDE SEQUENCE [LARGE SCALE GENOMIC DNA]</scope>
    <source>
        <strain evidence="9 12">CECT 8486</strain>
    </source>
</reference>
<dbReference type="SUPFAM" id="SSF56801">
    <property type="entry name" value="Acetyl-CoA synthetase-like"/>
    <property type="match status" value="1"/>
</dbReference>
<evidence type="ECO:0000313" key="9">
    <source>
        <dbReference type="EMBL" id="SPD93645.1"/>
    </source>
</evidence>
<dbReference type="UniPathway" id="UPA01057">
    <property type="reaction ID" value="UER00166"/>
</dbReference>
<sequence length="479" mass="53919">MENWLTKRARLTPNRVAVQYQDKQLTFQEVAEQAHGMAEKIAVVTENDTRVALITHNTLTGYLAIMALQQLGKTIVFINWRLSVNEINFQLSDANVNTILTDDSYTNILKVEKQLKLSELSTRKKVNPVTTFDDSFVTSIMYTSGTTGQPKGVMQTYQNHFYSAMGSALNLELRADDSWLAVVPIFHISGFSIIMRGLIYGMSVVLQRNFDAHQINELLVHQNITTISVVPVMLKQLLADLPKDVNYNKQFRAMLLGGGPTDSVTLHQAQAHHIPVIQSYGMTETASQVVALDAEYAHQKIGSVGKPLFPVRLKIADHTGKPQQQGNIWIQSPTLTIGYLNQPDKLEEQMIDGWFNTEDYGYVDSDGFLFVQGREGDMINSGGENIFPNEVEDIYADYPGISKVVVVGVPDEQWGSVPVAIVQGDNLRREDLIQFGKNRIAHYKVPKHFYLADYWHTTASGKTQRKPFLSELERLKELK</sequence>
<dbReference type="HAMAP" id="MF_00731">
    <property type="entry name" value="MenE"/>
    <property type="match status" value="1"/>
</dbReference>
<keyword evidence="6" id="KW-1133">Transmembrane helix</keyword>
<dbReference type="NCBIfam" id="NF002966">
    <property type="entry name" value="PRK03640.1"/>
    <property type="match status" value="1"/>
</dbReference>
<dbReference type="UniPathway" id="UPA00079"/>
<dbReference type="EC" id="6.2.1.26" evidence="5"/>
<dbReference type="GO" id="GO:0031956">
    <property type="term" value="F:medium-chain fatty acid-CoA ligase activity"/>
    <property type="evidence" value="ECO:0007669"/>
    <property type="project" value="TreeGrafter"/>
</dbReference>
<accession>A0A2N9KG85</accession>
<evidence type="ECO:0000313" key="12">
    <source>
        <dbReference type="Proteomes" id="UP000239237"/>
    </source>
</evidence>
<dbReference type="InterPro" id="IPR020845">
    <property type="entry name" value="AMP-binding_CS"/>
</dbReference>
<keyword evidence="12" id="KW-1185">Reference proteome</keyword>
<protein>
    <recommendedName>
        <fullName evidence="5">2-succinylbenzoate--CoA ligase</fullName>
        <ecNumber evidence="5">6.2.1.26</ecNumber>
    </recommendedName>
    <alternativeName>
        <fullName evidence="5">o-succinylbenzoyl-CoA synthetase</fullName>
        <shortName evidence="5">OSB-CoA synthetase</shortName>
    </alternativeName>
</protein>
<evidence type="ECO:0000313" key="11">
    <source>
        <dbReference type="Proteomes" id="UP000237923"/>
    </source>
</evidence>
<dbReference type="Pfam" id="PF00501">
    <property type="entry name" value="AMP-binding"/>
    <property type="match status" value="1"/>
</dbReference>
<dbReference type="PANTHER" id="PTHR43201:SF5">
    <property type="entry name" value="MEDIUM-CHAIN ACYL-COA LIGASE ACSF2, MITOCHONDRIAL"/>
    <property type="match status" value="1"/>
</dbReference>
<evidence type="ECO:0000256" key="3">
    <source>
        <dbReference type="ARBA" id="ARBA00022741"/>
    </source>
</evidence>
<evidence type="ECO:0000259" key="7">
    <source>
        <dbReference type="Pfam" id="PF00501"/>
    </source>
</evidence>
<dbReference type="EMBL" id="OKQU01000002">
    <property type="protein sequence ID" value="SPE09301.1"/>
    <property type="molecule type" value="Genomic_DNA"/>
</dbReference>
<proteinExistence type="inferred from homology"/>
<dbReference type="InterPro" id="IPR010192">
    <property type="entry name" value="MenE"/>
</dbReference>
<keyword evidence="3 5" id="KW-0547">Nucleotide-binding</keyword>
<dbReference type="Proteomes" id="UP000239237">
    <property type="component" value="Unassembled WGS sequence"/>
</dbReference>
<dbReference type="RefSeq" id="WP_072614408.1">
    <property type="nucleotide sequence ID" value="NZ_AP017935.1"/>
</dbReference>
<dbReference type="PANTHER" id="PTHR43201">
    <property type="entry name" value="ACYL-COA SYNTHETASE"/>
    <property type="match status" value="1"/>
</dbReference>
<comment type="pathway">
    <text evidence="5">Quinol/quinone metabolism; menaquinone biosynthesis.</text>
</comment>
<dbReference type="PROSITE" id="PS00455">
    <property type="entry name" value="AMP_BINDING"/>
    <property type="match status" value="1"/>
</dbReference>
<dbReference type="Gene3D" id="3.30.300.30">
    <property type="match status" value="1"/>
</dbReference>
<evidence type="ECO:0000256" key="4">
    <source>
        <dbReference type="ARBA" id="ARBA00022840"/>
    </source>
</evidence>
<comment type="catalytic activity">
    <reaction evidence="5">
        <text>2-succinylbenzoate + ATP + CoA = 2-succinylbenzoyl-CoA + AMP + diphosphate</text>
        <dbReference type="Rhea" id="RHEA:17009"/>
        <dbReference type="ChEBI" id="CHEBI:18325"/>
        <dbReference type="ChEBI" id="CHEBI:30616"/>
        <dbReference type="ChEBI" id="CHEBI:33019"/>
        <dbReference type="ChEBI" id="CHEBI:57287"/>
        <dbReference type="ChEBI" id="CHEBI:57364"/>
        <dbReference type="ChEBI" id="CHEBI:456215"/>
        <dbReference type="EC" id="6.2.1.26"/>
    </reaction>
</comment>
<dbReference type="GO" id="GO:0009234">
    <property type="term" value="P:menaquinone biosynthetic process"/>
    <property type="evidence" value="ECO:0007669"/>
    <property type="project" value="UniProtKB-UniRule"/>
</dbReference>
<comment type="pathway">
    <text evidence="5">Quinol/quinone metabolism; 1,4-dihydroxy-2-naphthoate biosynthesis; 1,4-dihydroxy-2-naphthoate from chorismate: step 5/7.</text>
</comment>
<dbReference type="NCBIfam" id="TIGR01923">
    <property type="entry name" value="menE"/>
    <property type="match status" value="1"/>
</dbReference>
<keyword evidence="2 5" id="KW-0436">Ligase</keyword>
<evidence type="ECO:0000313" key="10">
    <source>
        <dbReference type="EMBL" id="SPE09301.1"/>
    </source>
</evidence>
<keyword evidence="1 5" id="KW-0474">Menaquinone biosynthesis</keyword>
<dbReference type="InterPro" id="IPR042099">
    <property type="entry name" value="ANL_N_sf"/>
</dbReference>
<dbReference type="AlphaFoldDB" id="A0A2N9KG85"/>
<dbReference type="KEGG" id="lsu:A6B45_09770"/>
<dbReference type="GO" id="GO:0006631">
    <property type="term" value="P:fatty acid metabolic process"/>
    <property type="evidence" value="ECO:0007669"/>
    <property type="project" value="TreeGrafter"/>
</dbReference>
<keyword evidence="6" id="KW-0812">Transmembrane</keyword>
<dbReference type="GO" id="GO:0008756">
    <property type="term" value="F:o-succinylbenzoate-CoA ligase activity"/>
    <property type="evidence" value="ECO:0007669"/>
    <property type="project" value="UniProtKB-UniRule"/>
</dbReference>
<feature type="transmembrane region" description="Helical" evidence="6">
    <location>
        <begin position="179"/>
        <end position="199"/>
    </location>
</feature>
<evidence type="ECO:0000256" key="5">
    <source>
        <dbReference type="HAMAP-Rule" id="MF_00731"/>
    </source>
</evidence>
<feature type="domain" description="AMP-binding enzyme C-terminal" evidence="8">
    <location>
        <begin position="390"/>
        <end position="462"/>
    </location>
</feature>
<dbReference type="Pfam" id="PF13193">
    <property type="entry name" value="AMP-binding_C"/>
    <property type="match status" value="1"/>
</dbReference>
<comment type="similarity">
    <text evidence="5">Belongs to the ATP-dependent AMP-binding enzyme family. MenE subfamily.</text>
</comment>
<dbReference type="GO" id="GO:0005524">
    <property type="term" value="F:ATP binding"/>
    <property type="evidence" value="ECO:0007669"/>
    <property type="project" value="UniProtKB-KW"/>
</dbReference>
<evidence type="ECO:0000259" key="8">
    <source>
        <dbReference type="Pfam" id="PF13193"/>
    </source>
</evidence>
<dbReference type="Proteomes" id="UP000237923">
    <property type="component" value="Unassembled WGS sequence"/>
</dbReference>
<reference evidence="10 11" key="2">
    <citation type="submission" date="2018-02" db="EMBL/GenBank/DDBJ databases">
        <authorList>
            <person name="Cohen D.B."/>
            <person name="Kent A.D."/>
        </authorList>
    </citation>
    <scope>NUCLEOTIDE SEQUENCE [LARGE SCALE GENOMIC DNA]</scope>
    <source>
        <strain evidence="10 11">CECT 9216</strain>
    </source>
</reference>
<feature type="domain" description="AMP-dependent synthetase/ligase" evidence="7">
    <location>
        <begin position="6"/>
        <end position="340"/>
    </location>
</feature>
<evidence type="ECO:0000256" key="1">
    <source>
        <dbReference type="ARBA" id="ARBA00022428"/>
    </source>
</evidence>
<dbReference type="InterPro" id="IPR025110">
    <property type="entry name" value="AMP-bd_C"/>
</dbReference>
<keyword evidence="4 5" id="KW-0067">ATP-binding</keyword>
<dbReference type="GeneID" id="99675083"/>
<evidence type="ECO:0000256" key="2">
    <source>
        <dbReference type="ARBA" id="ARBA00022598"/>
    </source>
</evidence>
<organism evidence="10 11">
    <name type="scientific">Leuconostoc suionicum</name>
    <dbReference type="NCBI Taxonomy" id="1511761"/>
    <lineage>
        <taxon>Bacteria</taxon>
        <taxon>Bacillati</taxon>
        <taxon>Bacillota</taxon>
        <taxon>Bacilli</taxon>
        <taxon>Lactobacillales</taxon>
        <taxon>Lactobacillaceae</taxon>
        <taxon>Leuconostoc</taxon>
    </lineage>
</organism>
<gene>
    <name evidence="5 10" type="primary">menE</name>
    <name evidence="9" type="ORF">LES8486_01303</name>
    <name evidence="10" type="ORF">LES9216_01450</name>
</gene>
<name>A0A2N9KG85_9LACO</name>